<dbReference type="InterPro" id="IPR013324">
    <property type="entry name" value="RNA_pol_sigma_r3/r4-like"/>
</dbReference>
<dbReference type="SUPFAM" id="SSF88659">
    <property type="entry name" value="Sigma3 and sigma4 domains of RNA polymerase sigma factors"/>
    <property type="match status" value="2"/>
</dbReference>
<dbReference type="Gene3D" id="1.10.10.10">
    <property type="entry name" value="Winged helix-like DNA-binding domain superfamily/Winged helix DNA-binding domain"/>
    <property type="match status" value="2"/>
</dbReference>
<sequence>MPMTPQQILAELPAPIQVVVFGEEVPKMDGAAGRRVSAAWRRAGVELEECARRLRAEAAALPGAVSDDLGNRIVECARPLCAAAEDFSKFCRSLAQHTARSTADSDKQVYVMYAFGAMTVYQILIAGGWHPIRALQILSNARTKHLANFRAFVTGRIGAGAAARAERTGLLASQIGGFAVLAGAVDAGVQAGQMLEVLDGPRDAVDWGAAGTAAAMGGSSALGGLLGAHAVQTALPRTLPLLMGNAVVATTSGVSGVIGGALAAAAITGRFELSTSALVSSVALGLAGAHLHSRAQSEVSSLVLGTAGDQKVGSSADLLDLPESSRRVGETASAVAAKPAEAEILRPVTDARTETTFNGDARPSAREGTGQSVEPPANGGSDAVLYQRINELREQEFAETRAAGGEINRIATGPPEGSVPTEAGGRTDSFAKFVVADSEPLGRDQAEWHRLVTERDQARAALADLLGITPQEVRWWGHSPLEQALISIDTWLGQLGEQGWARMEPSVREGVLSDLGRRVVDDARASVAEGSESAAVRQWLERMGLTQPVVASDGPRWSAIRAVAAAEGMPTVARLVDGLERYSTADSRLAAADGRAGDGTWDPGHPRYGGFEPAGHEMVSSRSRIVVGGTDRVGATTDPVAGGEGTVADPLRDGPAVSRTADIPLPAEQDATTLDPIRQFGAVVTADVVSRVRASDFKVLELESARAGSALARWLALSDSEFFRMNPSRLREAVELQVGRAERMPDWAERARPDAGGLIGDLVRRGMAADAESGRMPISDDVSPARAIPDDLQRRLREWAGTEATIVQRWTDVQALRDRLLDNPGLMLRLSSNSGAAVPADAVTGPVPKFVAERSPLGGLPGDDAGRDDSGGTDTYPRSSAPGYVDERVTRTVTGVRELPDMESAESQWTSGGGALSPMAAARRAESDWTPRNPTPTMSPESGSSAEPGTVPPSGPATSTPDDVPANDGTSPYSVPNTGRLMSLTGRAVEGNSSEPWTVLSVSAEVAHGSDQGIVVARIPMTCFVVAAEAAAAGPGERPRFDIPSNRRLSIDLAGVDARDAARWAGANWHAGGFADVSAIIEHVRRNGGTVLGAVEFGQVGAHAFTVKLEDGVVVVVEQTAEVDGRGDAVVETQTVRGDAAVELWADRLMEIAGADASFHGLVFKADGTPETPLPPDQEPTGNPGREFSIHRLGARIPDHEPPSPSSAASSPASGGELDERRARLTDLLAKPTPLSFEEARTAIDDALIVHPKQVAECMDRMVGYQREYVKLVFLERLDKQVVAARLSKTPRDVYRSIGYPAVRRLVALIARALEPQPGEPEGVSVEQRSARLAELLAQPMPLGHEQARVLIEDALILHEDEVAKCIARMSGLQREYVRLSFLEHLGDEAVAARLGRTPREVYRLGEFPGVRRLATLVARELAMPSGGPGGSPADWRAARLADLLAKPRPLSFEEARTVVEDASIVHPEGVADCVAKLPDLQRRSVELRFRKGIHRADVAEQLGTTPRAVAQAERWGLKTLVDLISEMLGIGEVLSVEQRSVRLAEMLAQPAPLPLEQARTVVADALIVHSDVVARCIAQLTPVQREYVELSFVEGLDKLAVAERLGKTPREVYRSIEHRGVRRLAESIAGALGARDVVPVCHARGRCAVLVTELHRLGTGKWSLVVPTDIGAAGMSAGRFKATLGGRPQRFSVDPERPHRWVEGALLELLEGLDPAERSGVSVVVIDSAKTADEYGVNGHAYRLEFRCDRWGAKGRIWLQDPGRQRFGVWEDAAGSSQLAGIWAMAFDRLGNPLVLPGAGLDEDLPDGLRVGESDVRPG</sequence>
<evidence type="ECO:0000256" key="2">
    <source>
        <dbReference type="SAM" id="Phobius"/>
    </source>
</evidence>
<keyword evidence="2" id="KW-0472">Membrane</keyword>
<feature type="region of interest" description="Disordered" evidence="1">
    <location>
        <begin position="1166"/>
        <end position="1219"/>
    </location>
</feature>
<evidence type="ECO:0000256" key="1">
    <source>
        <dbReference type="SAM" id="MobiDB-lite"/>
    </source>
</evidence>
<dbReference type="InterPro" id="IPR036388">
    <property type="entry name" value="WH-like_DNA-bd_sf"/>
</dbReference>
<feature type="region of interest" description="Disordered" evidence="1">
    <location>
        <begin position="632"/>
        <end position="655"/>
    </location>
</feature>
<reference evidence="3 4" key="1">
    <citation type="submission" date="2020-08" db="EMBL/GenBank/DDBJ databases">
        <title>Genome Sequencing of Nocardia wallacei strain FMUON74 and assembly.</title>
        <authorList>
            <person name="Toyokawa M."/>
            <person name="Uesaka K."/>
        </authorList>
    </citation>
    <scope>NUCLEOTIDE SEQUENCE [LARGE SCALE GENOMIC DNA]</scope>
    <source>
        <strain evidence="3 4">FMUON74</strain>
    </source>
</reference>
<keyword evidence="2" id="KW-0812">Transmembrane</keyword>
<keyword evidence="2" id="KW-1133">Transmembrane helix</keyword>
<dbReference type="GeneID" id="80351263"/>
<name>A0A7G1KV47_9NOCA</name>
<feature type="transmembrane region" description="Helical" evidence="2">
    <location>
        <begin position="110"/>
        <end position="129"/>
    </location>
</feature>
<evidence type="ECO:0000313" key="4">
    <source>
        <dbReference type="Proteomes" id="UP000516173"/>
    </source>
</evidence>
<proteinExistence type="predicted"/>
<feature type="region of interest" description="Disordered" evidence="1">
    <location>
        <begin position="350"/>
        <end position="381"/>
    </location>
</feature>
<evidence type="ECO:0000313" key="3">
    <source>
        <dbReference type="EMBL" id="BCK59110.1"/>
    </source>
</evidence>
<accession>A0A7G1KV47</accession>
<organism evidence="3 4">
    <name type="scientific">Nocardia wallacei</name>
    <dbReference type="NCBI Taxonomy" id="480035"/>
    <lineage>
        <taxon>Bacteria</taxon>
        <taxon>Bacillati</taxon>
        <taxon>Actinomycetota</taxon>
        <taxon>Actinomycetes</taxon>
        <taxon>Mycobacteriales</taxon>
        <taxon>Nocardiaceae</taxon>
        <taxon>Nocardia</taxon>
    </lineage>
</organism>
<feature type="compositionally biased region" description="Polar residues" evidence="1">
    <location>
        <begin position="930"/>
        <end position="947"/>
    </location>
</feature>
<feature type="region of interest" description="Disordered" evidence="1">
    <location>
        <begin position="850"/>
        <end position="980"/>
    </location>
</feature>
<dbReference type="KEGG" id="nwl:NWFMUON74_68820"/>
<gene>
    <name evidence="3" type="ORF">NWFMUON74_68820</name>
</gene>
<dbReference type="Proteomes" id="UP000516173">
    <property type="component" value="Chromosome"/>
</dbReference>
<keyword evidence="4" id="KW-1185">Reference proteome</keyword>
<feature type="compositionally biased region" description="Polar residues" evidence="1">
    <location>
        <begin position="968"/>
        <end position="977"/>
    </location>
</feature>
<dbReference type="EMBL" id="AP023396">
    <property type="protein sequence ID" value="BCK59110.1"/>
    <property type="molecule type" value="Genomic_DNA"/>
</dbReference>
<protein>
    <submittedName>
        <fullName evidence="3">Uncharacterized protein</fullName>
    </submittedName>
</protein>
<dbReference type="RefSeq" id="WP_187685753.1">
    <property type="nucleotide sequence ID" value="NZ_AP023396.1"/>
</dbReference>